<sequence length="134" mass="14697">MQREPDDHDATWRSIVENYGDPVLEPDEELAPQVEPAAPAWNPDDDSDRIPAELDDTFVPPPAPPIPRPSSDRLLAWLGLFGAPAILLFFVVTGIDIPRLVAWVLVGGFIAGFGYLVARMPSSPRDPWDDGAQL</sequence>
<dbReference type="EMBL" id="JBHSNS010000001">
    <property type="protein sequence ID" value="MFC5728394.1"/>
    <property type="molecule type" value="Genomic_DNA"/>
</dbReference>
<dbReference type="RefSeq" id="WP_136431417.1">
    <property type="nucleotide sequence ID" value="NZ_JBHSNS010000001.1"/>
</dbReference>
<name>A0ABW0ZGF0_9ACTN</name>
<organism evidence="3 4">
    <name type="scientific">Nocardioides vastitatis</name>
    <dbReference type="NCBI Taxonomy" id="2568655"/>
    <lineage>
        <taxon>Bacteria</taxon>
        <taxon>Bacillati</taxon>
        <taxon>Actinomycetota</taxon>
        <taxon>Actinomycetes</taxon>
        <taxon>Propionibacteriales</taxon>
        <taxon>Nocardioidaceae</taxon>
        <taxon>Nocardioides</taxon>
    </lineage>
</organism>
<feature type="region of interest" description="Disordered" evidence="1">
    <location>
        <begin position="35"/>
        <end position="65"/>
    </location>
</feature>
<reference evidence="4" key="1">
    <citation type="journal article" date="2019" name="Int. J. Syst. Evol. Microbiol.">
        <title>The Global Catalogue of Microorganisms (GCM) 10K type strain sequencing project: providing services to taxonomists for standard genome sequencing and annotation.</title>
        <authorList>
            <consortium name="The Broad Institute Genomics Platform"/>
            <consortium name="The Broad Institute Genome Sequencing Center for Infectious Disease"/>
            <person name="Wu L."/>
            <person name="Ma J."/>
        </authorList>
    </citation>
    <scope>NUCLEOTIDE SEQUENCE [LARGE SCALE GENOMIC DNA]</scope>
    <source>
        <strain evidence="4">YIM 94188</strain>
    </source>
</reference>
<evidence type="ECO:0000313" key="4">
    <source>
        <dbReference type="Proteomes" id="UP001596072"/>
    </source>
</evidence>
<keyword evidence="2" id="KW-0472">Membrane</keyword>
<evidence type="ECO:0000256" key="2">
    <source>
        <dbReference type="SAM" id="Phobius"/>
    </source>
</evidence>
<accession>A0ABW0ZGF0</accession>
<dbReference type="Proteomes" id="UP001596072">
    <property type="component" value="Unassembled WGS sequence"/>
</dbReference>
<comment type="caution">
    <text evidence="3">The sequence shown here is derived from an EMBL/GenBank/DDBJ whole genome shotgun (WGS) entry which is preliminary data.</text>
</comment>
<feature type="transmembrane region" description="Helical" evidence="2">
    <location>
        <begin position="100"/>
        <end position="118"/>
    </location>
</feature>
<gene>
    <name evidence="3" type="ORF">ACFPQB_05655</name>
</gene>
<keyword evidence="2" id="KW-1133">Transmembrane helix</keyword>
<proteinExistence type="predicted"/>
<evidence type="ECO:0008006" key="5">
    <source>
        <dbReference type="Google" id="ProtNLM"/>
    </source>
</evidence>
<keyword evidence="4" id="KW-1185">Reference proteome</keyword>
<evidence type="ECO:0000313" key="3">
    <source>
        <dbReference type="EMBL" id="MFC5728394.1"/>
    </source>
</evidence>
<keyword evidence="2" id="KW-0812">Transmembrane</keyword>
<evidence type="ECO:0000256" key="1">
    <source>
        <dbReference type="SAM" id="MobiDB-lite"/>
    </source>
</evidence>
<feature type="transmembrane region" description="Helical" evidence="2">
    <location>
        <begin position="74"/>
        <end position="94"/>
    </location>
</feature>
<protein>
    <recommendedName>
        <fullName evidence="5">DUF308 domain-containing protein</fullName>
    </recommendedName>
</protein>